<organism evidence="1">
    <name type="scientific">marine sediment metagenome</name>
    <dbReference type="NCBI Taxonomy" id="412755"/>
    <lineage>
        <taxon>unclassified sequences</taxon>
        <taxon>metagenomes</taxon>
        <taxon>ecological metagenomes</taxon>
    </lineage>
</organism>
<evidence type="ECO:0000313" key="1">
    <source>
        <dbReference type="EMBL" id="GAI48088.1"/>
    </source>
</evidence>
<name>X1NWX5_9ZZZZ</name>
<proteinExistence type="predicted"/>
<gene>
    <name evidence="1" type="ORF">S06H3_60877</name>
</gene>
<dbReference type="EMBL" id="BARV01039800">
    <property type="protein sequence ID" value="GAI48088.1"/>
    <property type="molecule type" value="Genomic_DNA"/>
</dbReference>
<comment type="caution">
    <text evidence="1">The sequence shown here is derived from an EMBL/GenBank/DDBJ whole genome shotgun (WGS) entry which is preliminary data.</text>
</comment>
<dbReference type="AlphaFoldDB" id="X1NWX5"/>
<protein>
    <submittedName>
        <fullName evidence="1">Uncharacterized protein</fullName>
    </submittedName>
</protein>
<accession>X1NWX5</accession>
<feature type="non-terminal residue" evidence="1">
    <location>
        <position position="1"/>
    </location>
</feature>
<sequence>SAAPSSFTFTSEGIANISVGQDKTSFFLKDTLVGDWQVEAKQGSKPEWQVAIQTYTISAAPIDHMAFITPERRLIAGTTIQFVPTDTNPLGTSTGTITVRSRPWPIGSSGSMPLTLYDNRVATITVITVELRDVFGNVTTSTENIWVSFEETCFILTNRNIGYAF</sequence>
<reference evidence="1" key="1">
    <citation type="journal article" date="2014" name="Front. Microbiol.">
        <title>High frequency of phylogenetically diverse reductive dehalogenase-homologous genes in deep subseafloor sedimentary metagenomes.</title>
        <authorList>
            <person name="Kawai M."/>
            <person name="Futagami T."/>
            <person name="Toyoda A."/>
            <person name="Takaki Y."/>
            <person name="Nishi S."/>
            <person name="Hori S."/>
            <person name="Arai W."/>
            <person name="Tsubouchi T."/>
            <person name="Morono Y."/>
            <person name="Uchiyama I."/>
            <person name="Ito T."/>
            <person name="Fujiyama A."/>
            <person name="Inagaki F."/>
            <person name="Takami H."/>
        </authorList>
    </citation>
    <scope>NUCLEOTIDE SEQUENCE</scope>
    <source>
        <strain evidence="1">Expedition CK06-06</strain>
    </source>
</reference>